<dbReference type="RefSeq" id="WP_154808657.1">
    <property type="nucleotide sequence ID" value="NZ_VIAQ01000007.1"/>
</dbReference>
<proteinExistence type="predicted"/>
<name>A0A7Z8KQD5_9EURY</name>
<sequence length="307" mass="35186">MKSKSTQLAIVIAAMILFSVIFVPTASATPEESKEKWTKDHTIKNVKLTKIYKYEEGYLKINKIYSGEELKKKTGFSKLNEEMEIPLETGTVMINSKDDKLVVTENELLLTSKKSGTIKLEKGKEKEYTTKTSMVITYKNDPYQWWNDDYKYPQWTWSKFFSWYVREDPINLAWDNSCLTEVKSEIPESWTDNPSEYTHYVYDPKLGWKKGDGVATSVYRISGGYHARLWTISNGAVVANAHEDDGVFEWPLGHQAIDYEGAEGIVAAFYDGWDFFAYPLGYPLGNEYTNEYNAYNNGNATVITAVK</sequence>
<reference evidence="1 2" key="1">
    <citation type="submission" date="2019-06" db="EMBL/GenBank/DDBJ databases">
        <title>Draft genome sequence of Methanolobus vulcani B1d.</title>
        <authorList>
            <person name="Creighbaum A.J."/>
            <person name="Ticak T."/>
            <person name="Hariraju D."/>
            <person name="Arivett B.A."/>
            <person name="Ferguson D.J.Jr."/>
        </authorList>
    </citation>
    <scope>NUCLEOTIDE SEQUENCE [LARGE SCALE GENOMIC DNA]</scope>
    <source>
        <strain evidence="1 2">B1d</strain>
    </source>
</reference>
<accession>A0A7Z8KQD5</accession>
<gene>
    <name evidence="1" type="ORF">FKV42_02380</name>
</gene>
<dbReference type="AlphaFoldDB" id="A0A7Z8KQD5"/>
<keyword evidence="2" id="KW-1185">Reference proteome</keyword>
<evidence type="ECO:0000313" key="1">
    <source>
        <dbReference type="EMBL" id="TQD27928.1"/>
    </source>
</evidence>
<organism evidence="1 2">
    <name type="scientific">Methanolobus vulcani</name>
    <dbReference type="NCBI Taxonomy" id="38026"/>
    <lineage>
        <taxon>Archaea</taxon>
        <taxon>Methanobacteriati</taxon>
        <taxon>Methanobacteriota</taxon>
        <taxon>Stenosarchaea group</taxon>
        <taxon>Methanomicrobia</taxon>
        <taxon>Methanosarcinales</taxon>
        <taxon>Methanosarcinaceae</taxon>
        <taxon>Methanolobus</taxon>
    </lineage>
</organism>
<comment type="caution">
    <text evidence="1">The sequence shown here is derived from an EMBL/GenBank/DDBJ whole genome shotgun (WGS) entry which is preliminary data.</text>
</comment>
<dbReference type="OrthoDB" id="101675at2157"/>
<dbReference type="EMBL" id="VIAQ01000007">
    <property type="protein sequence ID" value="TQD27928.1"/>
    <property type="molecule type" value="Genomic_DNA"/>
</dbReference>
<dbReference type="Proteomes" id="UP000319335">
    <property type="component" value="Unassembled WGS sequence"/>
</dbReference>
<protein>
    <submittedName>
        <fullName evidence="1">Uncharacterized protein</fullName>
    </submittedName>
</protein>
<evidence type="ECO:0000313" key="2">
    <source>
        <dbReference type="Proteomes" id="UP000319335"/>
    </source>
</evidence>